<dbReference type="PROSITE" id="PS00107">
    <property type="entry name" value="PROTEIN_KINASE_ATP"/>
    <property type="match status" value="1"/>
</dbReference>
<keyword evidence="1 8" id="KW-0723">Serine/threonine-protein kinase</keyword>
<evidence type="ECO:0000313" key="8">
    <source>
        <dbReference type="EMBL" id="QOY85864.1"/>
    </source>
</evidence>
<dbReference type="RefSeq" id="WP_194447534.1">
    <property type="nucleotide sequence ID" value="NZ_CP063849.1"/>
</dbReference>
<dbReference type="InterPro" id="IPR008271">
    <property type="entry name" value="Ser/Thr_kinase_AS"/>
</dbReference>
<reference evidence="8 9" key="1">
    <citation type="submission" date="2020-10" db="EMBL/GenBank/DDBJ databases">
        <title>Complete genome sequence of Paludibaculum fermentans P105T, a facultatively anaerobic acidobacterium capable of dissimilatory Fe(III) reduction.</title>
        <authorList>
            <person name="Dedysh S.N."/>
            <person name="Beletsky A.V."/>
            <person name="Kulichevskaya I.S."/>
            <person name="Mardanov A.V."/>
            <person name="Ravin N.V."/>
        </authorList>
    </citation>
    <scope>NUCLEOTIDE SEQUENCE [LARGE SCALE GENOMIC DNA]</scope>
    <source>
        <strain evidence="8 9">P105</strain>
    </source>
</reference>
<dbReference type="Gene3D" id="3.30.200.20">
    <property type="entry name" value="Phosphorylase Kinase, domain 1"/>
    <property type="match status" value="1"/>
</dbReference>
<dbReference type="AlphaFoldDB" id="A0A7S7NLP5"/>
<dbReference type="GO" id="GO:0004674">
    <property type="term" value="F:protein serine/threonine kinase activity"/>
    <property type="evidence" value="ECO:0007669"/>
    <property type="project" value="UniProtKB-KW"/>
</dbReference>
<keyword evidence="9" id="KW-1185">Reference proteome</keyword>
<keyword evidence="4 8" id="KW-0418">Kinase</keyword>
<dbReference type="InterPro" id="IPR000719">
    <property type="entry name" value="Prot_kinase_dom"/>
</dbReference>
<dbReference type="Pfam" id="PF00069">
    <property type="entry name" value="Pkinase"/>
    <property type="match status" value="1"/>
</dbReference>
<evidence type="ECO:0000256" key="2">
    <source>
        <dbReference type="ARBA" id="ARBA00022679"/>
    </source>
</evidence>
<name>A0A7S7NLP5_PALFE</name>
<evidence type="ECO:0000256" key="4">
    <source>
        <dbReference type="ARBA" id="ARBA00022777"/>
    </source>
</evidence>
<protein>
    <submittedName>
        <fullName evidence="8">Serine/threonine protein kinase</fullName>
    </submittedName>
</protein>
<dbReference type="CDD" id="cd14014">
    <property type="entry name" value="STKc_PknB_like"/>
    <property type="match status" value="1"/>
</dbReference>
<dbReference type="GO" id="GO:0005524">
    <property type="term" value="F:ATP binding"/>
    <property type="evidence" value="ECO:0007669"/>
    <property type="project" value="UniProtKB-UniRule"/>
</dbReference>
<dbReference type="InterPro" id="IPR030616">
    <property type="entry name" value="Aur-like"/>
</dbReference>
<feature type="binding site" evidence="6">
    <location>
        <position position="65"/>
    </location>
    <ligand>
        <name>ATP</name>
        <dbReference type="ChEBI" id="CHEBI:30616"/>
    </ligand>
</feature>
<dbReference type="PROSITE" id="PS00108">
    <property type="entry name" value="PROTEIN_KINASE_ST"/>
    <property type="match status" value="1"/>
</dbReference>
<dbReference type="PROSITE" id="PS50011">
    <property type="entry name" value="PROTEIN_KINASE_DOM"/>
    <property type="match status" value="1"/>
</dbReference>
<sequence length="343" mass="37077">MSGQDLDAELESLVLELAADFEPAPEFGVGSQLGRYEATGEIGRGATSQIFSAIDRDLGRNVALKVLNTEGAGEGDALGSLLREARAASALSHPNIVTIFEVVRSGRLTALAMEYVPGTPLRSMMRRPLDLRECLPVWRQAAKALEAAHAAGIAHRDMKPENILVRPDGLVKILDFGMAHSSTHEAEWEETSGTPRYMSPEQCRAPRVGVETDIFSLGVVFYEMITGRCPFESDSAWDTMTSIVEDAPEPPSKWNPAIHRQLDALILSMLRKKAADRPTAVQVTESLERLAYTAVGAPALWPAVETILSCAAAWVSRPVHAIWRGLSVAGGRTSSAVPTPLLD</sequence>
<dbReference type="InterPro" id="IPR011009">
    <property type="entry name" value="Kinase-like_dom_sf"/>
</dbReference>
<proteinExistence type="predicted"/>
<evidence type="ECO:0000256" key="6">
    <source>
        <dbReference type="PROSITE-ProRule" id="PRU10141"/>
    </source>
</evidence>
<evidence type="ECO:0000259" key="7">
    <source>
        <dbReference type="PROSITE" id="PS50011"/>
    </source>
</evidence>
<keyword evidence="5 6" id="KW-0067">ATP-binding</keyword>
<organism evidence="8 9">
    <name type="scientific">Paludibaculum fermentans</name>
    <dbReference type="NCBI Taxonomy" id="1473598"/>
    <lineage>
        <taxon>Bacteria</taxon>
        <taxon>Pseudomonadati</taxon>
        <taxon>Acidobacteriota</taxon>
        <taxon>Terriglobia</taxon>
        <taxon>Bryobacterales</taxon>
        <taxon>Bryobacteraceae</taxon>
        <taxon>Paludibaculum</taxon>
    </lineage>
</organism>
<dbReference type="Gene3D" id="1.10.510.10">
    <property type="entry name" value="Transferase(Phosphotransferase) domain 1"/>
    <property type="match status" value="1"/>
</dbReference>
<evidence type="ECO:0000313" key="9">
    <source>
        <dbReference type="Proteomes" id="UP000593892"/>
    </source>
</evidence>
<feature type="domain" description="Protein kinase" evidence="7">
    <location>
        <begin position="36"/>
        <end position="290"/>
    </location>
</feature>
<keyword evidence="2" id="KW-0808">Transferase</keyword>
<dbReference type="SUPFAM" id="SSF56112">
    <property type="entry name" value="Protein kinase-like (PK-like)"/>
    <property type="match status" value="1"/>
</dbReference>
<dbReference type="InterPro" id="IPR017441">
    <property type="entry name" value="Protein_kinase_ATP_BS"/>
</dbReference>
<gene>
    <name evidence="8" type="ORF">IRI77_23995</name>
</gene>
<accession>A0A7S7NLP5</accession>
<dbReference type="SMART" id="SM00220">
    <property type="entry name" value="S_TKc"/>
    <property type="match status" value="1"/>
</dbReference>
<dbReference type="PANTHER" id="PTHR24350">
    <property type="entry name" value="SERINE/THREONINE-PROTEIN KINASE IAL-RELATED"/>
    <property type="match status" value="1"/>
</dbReference>
<dbReference type="EMBL" id="CP063849">
    <property type="protein sequence ID" value="QOY85864.1"/>
    <property type="molecule type" value="Genomic_DNA"/>
</dbReference>
<evidence type="ECO:0000256" key="1">
    <source>
        <dbReference type="ARBA" id="ARBA00022527"/>
    </source>
</evidence>
<evidence type="ECO:0000256" key="5">
    <source>
        <dbReference type="ARBA" id="ARBA00022840"/>
    </source>
</evidence>
<dbReference type="Proteomes" id="UP000593892">
    <property type="component" value="Chromosome"/>
</dbReference>
<keyword evidence="3 6" id="KW-0547">Nucleotide-binding</keyword>
<dbReference type="KEGG" id="pfer:IRI77_23995"/>
<evidence type="ECO:0000256" key="3">
    <source>
        <dbReference type="ARBA" id="ARBA00022741"/>
    </source>
</evidence>